<dbReference type="AlphaFoldDB" id="A0A848H505"/>
<feature type="signal peptide" evidence="12">
    <location>
        <begin position="1"/>
        <end position="20"/>
    </location>
</feature>
<keyword evidence="7" id="KW-0406">Ion transport</keyword>
<keyword evidence="6 12" id="KW-0732">Signal</keyword>
<comment type="subunit">
    <text evidence="2">Homotrimer.</text>
</comment>
<evidence type="ECO:0000256" key="6">
    <source>
        <dbReference type="ARBA" id="ARBA00022729"/>
    </source>
</evidence>
<feature type="region of interest" description="Disordered" evidence="11">
    <location>
        <begin position="82"/>
        <end position="103"/>
    </location>
</feature>
<dbReference type="PANTHER" id="PTHR34501">
    <property type="entry name" value="PROTEIN YDDL-RELATED"/>
    <property type="match status" value="1"/>
</dbReference>
<keyword evidence="15" id="KW-1185">Reference proteome</keyword>
<dbReference type="InterPro" id="IPR023614">
    <property type="entry name" value="Porin_dom_sf"/>
</dbReference>
<dbReference type="Proteomes" id="UP000541185">
    <property type="component" value="Unassembled WGS sequence"/>
</dbReference>
<dbReference type="InterPro" id="IPR033900">
    <property type="entry name" value="Gram_neg_porin_domain"/>
</dbReference>
<keyword evidence="5" id="KW-0812">Transmembrane</keyword>
<dbReference type="InterPro" id="IPR050298">
    <property type="entry name" value="Gram-neg_bact_OMP"/>
</dbReference>
<evidence type="ECO:0000256" key="7">
    <source>
        <dbReference type="ARBA" id="ARBA00023065"/>
    </source>
</evidence>
<evidence type="ECO:0000259" key="13">
    <source>
        <dbReference type="Pfam" id="PF13609"/>
    </source>
</evidence>
<evidence type="ECO:0000256" key="10">
    <source>
        <dbReference type="ARBA" id="ARBA00023237"/>
    </source>
</evidence>
<dbReference type="GO" id="GO:0009279">
    <property type="term" value="C:cell outer membrane"/>
    <property type="evidence" value="ECO:0007669"/>
    <property type="project" value="UniProtKB-SubCell"/>
</dbReference>
<feature type="chain" id="PRO_5032384868" evidence="12">
    <location>
        <begin position="21"/>
        <end position="379"/>
    </location>
</feature>
<evidence type="ECO:0000256" key="4">
    <source>
        <dbReference type="ARBA" id="ARBA00022452"/>
    </source>
</evidence>
<evidence type="ECO:0000256" key="9">
    <source>
        <dbReference type="ARBA" id="ARBA00023136"/>
    </source>
</evidence>
<evidence type="ECO:0000256" key="1">
    <source>
        <dbReference type="ARBA" id="ARBA00004571"/>
    </source>
</evidence>
<comment type="caution">
    <text evidence="14">The sequence shown here is derived from an EMBL/GenBank/DDBJ whole genome shotgun (WGS) entry which is preliminary data.</text>
</comment>
<dbReference type="CDD" id="cd00342">
    <property type="entry name" value="gram_neg_porins"/>
    <property type="match status" value="1"/>
</dbReference>
<evidence type="ECO:0000256" key="3">
    <source>
        <dbReference type="ARBA" id="ARBA00022448"/>
    </source>
</evidence>
<evidence type="ECO:0000256" key="8">
    <source>
        <dbReference type="ARBA" id="ARBA00023114"/>
    </source>
</evidence>
<dbReference type="GO" id="GO:0006811">
    <property type="term" value="P:monoatomic ion transport"/>
    <property type="evidence" value="ECO:0007669"/>
    <property type="project" value="UniProtKB-KW"/>
</dbReference>
<evidence type="ECO:0000256" key="5">
    <source>
        <dbReference type="ARBA" id="ARBA00022692"/>
    </source>
</evidence>
<keyword evidence="9" id="KW-0472">Membrane</keyword>
<keyword evidence="3" id="KW-0813">Transport</keyword>
<evidence type="ECO:0000256" key="12">
    <source>
        <dbReference type="SAM" id="SignalP"/>
    </source>
</evidence>
<dbReference type="PANTHER" id="PTHR34501:SF9">
    <property type="entry name" value="MAJOR OUTER MEMBRANE PROTEIN P.IA"/>
    <property type="match status" value="1"/>
</dbReference>
<comment type="subcellular location">
    <subcellularLocation>
        <location evidence="1">Cell outer membrane</location>
        <topology evidence="1">Multi-pass membrane protein</topology>
    </subcellularLocation>
</comment>
<proteinExistence type="predicted"/>
<protein>
    <submittedName>
        <fullName evidence="14">Porin</fullName>
    </submittedName>
</protein>
<dbReference type="SUPFAM" id="SSF56935">
    <property type="entry name" value="Porins"/>
    <property type="match status" value="1"/>
</dbReference>
<feature type="domain" description="Porin" evidence="13">
    <location>
        <begin position="9"/>
        <end position="350"/>
    </location>
</feature>
<name>A0A848H505_9BURK</name>
<accession>A0A848H505</accession>
<evidence type="ECO:0000256" key="2">
    <source>
        <dbReference type="ARBA" id="ARBA00011233"/>
    </source>
</evidence>
<feature type="compositionally biased region" description="Polar residues" evidence="11">
    <location>
        <begin position="82"/>
        <end position="100"/>
    </location>
</feature>
<keyword evidence="10" id="KW-0998">Cell outer membrane</keyword>
<keyword evidence="4" id="KW-1134">Transmembrane beta strand</keyword>
<dbReference type="Pfam" id="PF13609">
    <property type="entry name" value="Porin_4"/>
    <property type="match status" value="1"/>
</dbReference>
<reference evidence="14 15" key="1">
    <citation type="submission" date="2020-04" db="EMBL/GenBank/DDBJ databases">
        <title>Ramlibacter sp. G-1-2-2 isolated from soil.</title>
        <authorList>
            <person name="Dahal R.H."/>
        </authorList>
    </citation>
    <scope>NUCLEOTIDE SEQUENCE [LARGE SCALE GENOMIC DNA]</scope>
    <source>
        <strain evidence="14 15">G-1-2-2</strain>
    </source>
</reference>
<evidence type="ECO:0000313" key="14">
    <source>
        <dbReference type="EMBL" id="NML44320.1"/>
    </source>
</evidence>
<dbReference type="Gene3D" id="2.40.160.10">
    <property type="entry name" value="Porin"/>
    <property type="match status" value="1"/>
</dbReference>
<dbReference type="EMBL" id="JABBFX010000001">
    <property type="protein sequence ID" value="NML44320.1"/>
    <property type="molecule type" value="Genomic_DNA"/>
</dbReference>
<evidence type="ECO:0000313" key="15">
    <source>
        <dbReference type="Proteomes" id="UP000541185"/>
    </source>
</evidence>
<evidence type="ECO:0000256" key="11">
    <source>
        <dbReference type="SAM" id="MobiDB-lite"/>
    </source>
</evidence>
<dbReference type="GO" id="GO:0015288">
    <property type="term" value="F:porin activity"/>
    <property type="evidence" value="ECO:0007669"/>
    <property type="project" value="UniProtKB-KW"/>
</dbReference>
<gene>
    <name evidence="14" type="ORF">HHL11_11200</name>
</gene>
<dbReference type="GO" id="GO:0046930">
    <property type="term" value="C:pore complex"/>
    <property type="evidence" value="ECO:0007669"/>
    <property type="project" value="UniProtKB-KW"/>
</dbReference>
<keyword evidence="8" id="KW-0626">Porin</keyword>
<sequence length="379" mass="39142">MKRNLCLSAVALACAASVHAQSSVTMWGIVDVNVQHFKAEGNGSVNAIGNGSLSTSQLGFRGSEDLGGGLRANFWLEGSINPDNGTGRTTNLNNQPSGTGTAPAGTQGFLFDRRAYVGLSSNYGELRLGHDFVPTHYNSISFDPFNANGVARAGNFTFSGSSNGSLSTTITASNSVGYLLPTNLGGVYGQVMYAAGENQSSVANPDDGTLFSGRLGWTNGKFDVAAAASHTLFAKTATIGSFTHQNVGASYNFGFAKLFALYNRVNVDVLAGSVRKQSWELGATIPAGPGPGRVRVTYANLNDVSGSKLLNANGSARSGNDANMWGLGYVYDLSKRTALYATYASISNKGGATYAVSGGPAPIAAGTSTGIEAGVRTSF</sequence>
<organism evidence="14 15">
    <name type="scientific">Ramlibacter agri</name>
    <dbReference type="NCBI Taxonomy" id="2728837"/>
    <lineage>
        <taxon>Bacteria</taxon>
        <taxon>Pseudomonadati</taxon>
        <taxon>Pseudomonadota</taxon>
        <taxon>Betaproteobacteria</taxon>
        <taxon>Burkholderiales</taxon>
        <taxon>Comamonadaceae</taxon>
        <taxon>Ramlibacter</taxon>
    </lineage>
</organism>